<feature type="signal peptide" evidence="1">
    <location>
        <begin position="1"/>
        <end position="21"/>
    </location>
</feature>
<dbReference type="RefSeq" id="WP_196417654.1">
    <property type="nucleotide sequence ID" value="NZ_JADQTO010000017.1"/>
</dbReference>
<feature type="chain" id="PRO_5037012549" description="Secreted protein" evidence="1">
    <location>
        <begin position="22"/>
        <end position="99"/>
    </location>
</feature>
<organism evidence="2 3">
    <name type="scientific">Actinoplanes aureus</name>
    <dbReference type="NCBI Taxonomy" id="2792083"/>
    <lineage>
        <taxon>Bacteria</taxon>
        <taxon>Bacillati</taxon>
        <taxon>Actinomycetota</taxon>
        <taxon>Actinomycetes</taxon>
        <taxon>Micromonosporales</taxon>
        <taxon>Micromonosporaceae</taxon>
        <taxon>Actinoplanes</taxon>
    </lineage>
</organism>
<evidence type="ECO:0000256" key="1">
    <source>
        <dbReference type="SAM" id="SignalP"/>
    </source>
</evidence>
<dbReference type="EMBL" id="JADQTO010000017">
    <property type="protein sequence ID" value="MBG0565882.1"/>
    <property type="molecule type" value="Genomic_DNA"/>
</dbReference>
<dbReference type="Proteomes" id="UP000598146">
    <property type="component" value="Unassembled WGS sequence"/>
</dbReference>
<accession>A0A931CE99</accession>
<evidence type="ECO:0000313" key="3">
    <source>
        <dbReference type="Proteomes" id="UP000598146"/>
    </source>
</evidence>
<protein>
    <recommendedName>
        <fullName evidence="4">Secreted protein</fullName>
    </recommendedName>
</protein>
<evidence type="ECO:0000313" key="2">
    <source>
        <dbReference type="EMBL" id="MBG0565882.1"/>
    </source>
</evidence>
<dbReference type="AlphaFoldDB" id="A0A931CE99"/>
<keyword evidence="3" id="KW-1185">Reference proteome</keyword>
<keyword evidence="1" id="KW-0732">Signal</keyword>
<evidence type="ECO:0008006" key="4">
    <source>
        <dbReference type="Google" id="ProtNLM"/>
    </source>
</evidence>
<comment type="caution">
    <text evidence="2">The sequence shown here is derived from an EMBL/GenBank/DDBJ whole genome shotgun (WGS) entry which is preliminary data.</text>
</comment>
<gene>
    <name evidence="2" type="ORF">I4J89_30980</name>
</gene>
<proteinExistence type="predicted"/>
<reference evidence="2" key="1">
    <citation type="submission" date="2020-11" db="EMBL/GenBank/DDBJ databases">
        <title>Isolation and identification of active actinomycetes.</title>
        <authorList>
            <person name="Sun X."/>
        </authorList>
    </citation>
    <scope>NUCLEOTIDE SEQUENCE</scope>
    <source>
        <strain evidence="2">NEAU-A11</strain>
    </source>
</reference>
<name>A0A931CE99_9ACTN</name>
<sequence length="99" mass="10554">MAASIVGVGALVALTPAAAQAYPVNCTTRLYQPNGGALAECTAGTGRFRVIASCQDNYYKYVISKFYGAWSYPYPGAYSRYYCPTGTTVIKADVDLSNS</sequence>